<dbReference type="OrthoDB" id="8954335at2759"/>
<dbReference type="PANTHER" id="PTHR32046:SF11">
    <property type="entry name" value="IMMUNE-ASSOCIATED NUCLEOTIDE-BINDING PROTEIN 10-LIKE"/>
    <property type="match status" value="1"/>
</dbReference>
<organism evidence="4 5">
    <name type="scientific">Fusarium torreyae</name>
    <dbReference type="NCBI Taxonomy" id="1237075"/>
    <lineage>
        <taxon>Eukaryota</taxon>
        <taxon>Fungi</taxon>
        <taxon>Dikarya</taxon>
        <taxon>Ascomycota</taxon>
        <taxon>Pezizomycotina</taxon>
        <taxon>Sordariomycetes</taxon>
        <taxon>Hypocreomycetidae</taxon>
        <taxon>Hypocreales</taxon>
        <taxon>Nectriaceae</taxon>
        <taxon>Fusarium</taxon>
    </lineage>
</organism>
<comment type="caution">
    <text evidence="4">The sequence shown here is derived from an EMBL/GenBank/DDBJ whole genome shotgun (WGS) entry which is preliminary data.</text>
</comment>
<reference evidence="4" key="1">
    <citation type="submission" date="2022-09" db="EMBL/GenBank/DDBJ databases">
        <title>Fusarium specimens isolated from Avocado Roots.</title>
        <authorList>
            <person name="Stajich J."/>
            <person name="Roper C."/>
            <person name="Heimlech-Rivalta G."/>
        </authorList>
    </citation>
    <scope>NUCLEOTIDE SEQUENCE</scope>
    <source>
        <strain evidence="4">CF00136</strain>
    </source>
</reference>
<dbReference type="Pfam" id="PF24676">
    <property type="entry name" value="DUF7656"/>
    <property type="match status" value="1"/>
</dbReference>
<dbReference type="SUPFAM" id="SSF52540">
    <property type="entry name" value="P-loop containing nucleoside triphosphate hydrolases"/>
    <property type="match status" value="1"/>
</dbReference>
<dbReference type="InterPro" id="IPR025662">
    <property type="entry name" value="Sigma_54_int_dom_ATP-bd_1"/>
</dbReference>
<dbReference type="CDD" id="cd00882">
    <property type="entry name" value="Ras_like_GTPase"/>
    <property type="match status" value="1"/>
</dbReference>
<protein>
    <recommendedName>
        <fullName evidence="6">G domain-containing protein</fullName>
    </recommendedName>
</protein>
<name>A0A9W8VKW2_9HYPO</name>
<dbReference type="Gene3D" id="3.40.50.300">
    <property type="entry name" value="P-loop containing nucleotide triphosphate hydrolases"/>
    <property type="match status" value="1"/>
</dbReference>
<dbReference type="PROSITE" id="PS00675">
    <property type="entry name" value="SIGMA54_INTERACT_1"/>
    <property type="match status" value="1"/>
</dbReference>
<gene>
    <name evidence="4" type="ORF">NW762_003255</name>
</gene>
<keyword evidence="5" id="KW-1185">Reference proteome</keyword>
<dbReference type="EMBL" id="JAOQAZ010000004">
    <property type="protein sequence ID" value="KAJ4267155.1"/>
    <property type="molecule type" value="Genomic_DNA"/>
</dbReference>
<evidence type="ECO:0000313" key="4">
    <source>
        <dbReference type="EMBL" id="KAJ4267155.1"/>
    </source>
</evidence>
<proteinExistence type="predicted"/>
<feature type="domain" description="DUF8206" evidence="3">
    <location>
        <begin position="840"/>
        <end position="920"/>
    </location>
</feature>
<dbReference type="InterPro" id="IPR058519">
    <property type="entry name" value="DUF8206"/>
</dbReference>
<dbReference type="InterPro" id="IPR056073">
    <property type="entry name" value="DUF7656"/>
</dbReference>
<evidence type="ECO:0000256" key="1">
    <source>
        <dbReference type="SAM" id="MobiDB-lite"/>
    </source>
</evidence>
<evidence type="ECO:0000259" key="3">
    <source>
        <dbReference type="Pfam" id="PF26633"/>
    </source>
</evidence>
<feature type="domain" description="DUF7656" evidence="2">
    <location>
        <begin position="313"/>
        <end position="405"/>
    </location>
</feature>
<dbReference type="InterPro" id="IPR027417">
    <property type="entry name" value="P-loop_NTPase"/>
</dbReference>
<evidence type="ECO:0000259" key="2">
    <source>
        <dbReference type="Pfam" id="PF24676"/>
    </source>
</evidence>
<evidence type="ECO:0000313" key="5">
    <source>
        <dbReference type="Proteomes" id="UP001152049"/>
    </source>
</evidence>
<evidence type="ECO:0008006" key="6">
    <source>
        <dbReference type="Google" id="ProtNLM"/>
    </source>
</evidence>
<dbReference type="Pfam" id="PF26633">
    <property type="entry name" value="DUF8206"/>
    <property type="match status" value="1"/>
</dbReference>
<sequence length="1153" mass="132144">MSGLIEPQGSTTFLTDGVVEKDTLYGSVRHVYFNCEEYLKYNDRYLARYTDLGPLQNYHNATHVVVGINWGIQSIMTLKHRITDQSHPAELEMLFRKDLGELKVMAQSIYALNFEDNSASKRLKLPHELMLYTDGQRESGIHKQTLPIMCQFVQRGRDQIQYHNDGKGHPISYTLLPINMLLQLIPGAPNFPNPFQLFKMIGNIGLFMDLFDDFNESRSRLEDYKHSLQGKEQYVTREHIDKVKISLNRLIMSQAYVRTELEKIVVKFRNRTVDDYNFQRLHTDVVSSVEAPKQLSAIAGQQTDKIKFIDSTVSLGATYIGFNGLSLHNVVILPDNPIPYIFEFNNAVLKSSSSWNGQSASLIEFLWGPNRHNQVFIVDCDAPSVYKRLEHAHFTPFQGDIEAVPKNMEEHGIPRERQATPAYPIMTQDSDKCIARCAPMDFDTSDAGRPTNRRLVRIPCPGRRCDSHSRREWVCVDCDQPIEFGFVDDYIYCDCGRGTFRAWEFRCNSEHHGRDFDKYSAQELFQLLKELGESGYRNILILGESGVGKSTFINALVNYLTFETLDEAKEASELVFAVPCRFQLHQEDPNDPFGPFQTIDIQIGGSRDDEWDGTKGDSATQKTSVYPISYNNTVYRLIDTSGIGDTRGPSQDKKNMKDVLETLGSYEELHGILILLNTNQSRLNASFRFCFEELMSHIHRSAVANIAFGFTHSRDSRYKPGDVFTPLNCLIAQHPELGLKLNSSNSYWFDAENFLYLAAHHQQDGWSGEDAKESWDKSKEAAVRRVIQELVKPMVNVARSINASIDNLDDKMKELMDKRLNGDELRKKLLFEKVEFNAKQLDMPRTVCTKKDCCDFKENSKGDVATIYKTHCHPECRLPNVTEDCVGDSGLIDCRAFKQSKTSCSECGHHWQVHMHVLYELEEVKVQVKNSEIERRLKANASDVTIRLEAIERGRELQEEFRYEHRQLREATARFLAYLKRHAITPINDATEAYYDELIKAEGNKIQAGKDAKMNVDGYMKRLEHLIEDREAHLQLTETIKQNMHAPREPVEKLLTQQGVEELVQKLYDLKHWGKNLRIIKEIITTSKNAAYRERPIRGARFSLRRTENGDAGVNEGTRSRSGTANNMLGRESEGRTRRAQGVMGRFPHLSIR</sequence>
<dbReference type="PANTHER" id="PTHR32046">
    <property type="entry name" value="G DOMAIN-CONTAINING PROTEIN"/>
    <property type="match status" value="1"/>
</dbReference>
<dbReference type="Proteomes" id="UP001152049">
    <property type="component" value="Unassembled WGS sequence"/>
</dbReference>
<feature type="region of interest" description="Disordered" evidence="1">
    <location>
        <begin position="1106"/>
        <end position="1140"/>
    </location>
</feature>
<accession>A0A9W8VKW2</accession>
<dbReference type="AlphaFoldDB" id="A0A9W8VKW2"/>